<protein>
    <submittedName>
        <fullName evidence="3">3,4-dioxygenase subunit beta</fullName>
    </submittedName>
</protein>
<comment type="caution">
    <text evidence="3">The sequence shown here is derived from an EMBL/GenBank/DDBJ whole genome shotgun (WGS) entry which is preliminary data.</text>
</comment>
<keyword evidence="3" id="KW-0223">Dioxygenase</keyword>
<dbReference type="GO" id="GO:0016702">
    <property type="term" value="F:oxidoreductase activity, acting on single donors with incorporation of molecular oxygen, incorporation of two atoms of oxygen"/>
    <property type="evidence" value="ECO:0007669"/>
    <property type="project" value="InterPro"/>
</dbReference>
<feature type="domain" description="Intradiol ring-cleavage dioxygenases" evidence="2">
    <location>
        <begin position="151"/>
        <end position="227"/>
    </location>
</feature>
<dbReference type="Pfam" id="PF00775">
    <property type="entry name" value="Dioxygenase_C"/>
    <property type="match status" value="1"/>
</dbReference>
<dbReference type="Gene3D" id="2.60.130.10">
    <property type="entry name" value="Aromatic compound dioxygenase"/>
    <property type="match status" value="1"/>
</dbReference>
<dbReference type="Proteomes" id="UP000249166">
    <property type="component" value="Unassembled WGS sequence"/>
</dbReference>
<organism evidence="3 4">
    <name type="scientific">Arthrobacter globiformis</name>
    <dbReference type="NCBI Taxonomy" id="1665"/>
    <lineage>
        <taxon>Bacteria</taxon>
        <taxon>Bacillati</taxon>
        <taxon>Actinomycetota</taxon>
        <taxon>Actinomycetes</taxon>
        <taxon>Micrococcales</taxon>
        <taxon>Micrococcaceae</taxon>
        <taxon>Arthrobacter</taxon>
    </lineage>
</organism>
<feature type="region of interest" description="Disordered" evidence="1">
    <location>
        <begin position="1"/>
        <end position="24"/>
    </location>
</feature>
<dbReference type="CDD" id="cd03457">
    <property type="entry name" value="intradiol_dioxygenase_like"/>
    <property type="match status" value="1"/>
</dbReference>
<dbReference type="SUPFAM" id="SSF49482">
    <property type="entry name" value="Aromatic compound dioxygenase"/>
    <property type="match status" value="1"/>
</dbReference>
<dbReference type="PANTHER" id="PTHR34315:SF1">
    <property type="entry name" value="INTRADIOL RING-CLEAVAGE DIOXYGENASES DOMAIN-CONTAINING PROTEIN-RELATED"/>
    <property type="match status" value="1"/>
</dbReference>
<evidence type="ECO:0000259" key="2">
    <source>
        <dbReference type="Pfam" id="PF00775"/>
    </source>
</evidence>
<name>A0A328HJ06_ARTGO</name>
<keyword evidence="3" id="KW-0560">Oxidoreductase</keyword>
<dbReference type="InterPro" id="IPR015889">
    <property type="entry name" value="Intradiol_dOase_core"/>
</dbReference>
<sequence>MTTASRLPDGQQRRHEPHPNHDRGLEFDLSTLMSRRSLGIVLGAGTAAALAACTPGGPSSASSAPSGSSSSASAGATATASASATTTTTAPAASASASPTVTRAIAECGVEIPQETAGPYPGDGSNGPNVLEASGVVRQDVTSSFGTSTTKADGVPLTVTLTLLDNANGCVPLAGAAVYAWHCDKEGRYSLYDSGLENENFLRGVQEADANGQVTFTTVYPGAYNGRWPHIHFEVFESMNNATAAGQVLAVSQIALTDAACREVYASAGYETSARNFPNTTLKSDNVFGEDGGIYQLATMSGTVSGGYTAGLNVTI</sequence>
<gene>
    <name evidence="3" type="ORF">DBZ45_06635</name>
</gene>
<proteinExistence type="predicted"/>
<dbReference type="RefSeq" id="WP_111903136.1">
    <property type="nucleotide sequence ID" value="NZ_QLNP01000063.1"/>
</dbReference>
<reference evidence="3 4" key="1">
    <citation type="submission" date="2018-04" db="EMBL/GenBank/DDBJ databases">
        <title>Bacteria isolated from cave deposits of Manipur.</title>
        <authorList>
            <person name="Sahoo D."/>
            <person name="Sarangthem I."/>
            <person name="Nandeibam J."/>
        </authorList>
    </citation>
    <scope>NUCLEOTIDE SEQUENCE [LARGE SCALE GENOMIC DNA]</scope>
    <source>
        <strain evidence="4">mrc11</strain>
    </source>
</reference>
<dbReference type="AlphaFoldDB" id="A0A328HJ06"/>
<evidence type="ECO:0000313" key="3">
    <source>
        <dbReference type="EMBL" id="RAM38164.1"/>
    </source>
</evidence>
<dbReference type="OrthoDB" id="9800887at2"/>
<dbReference type="PANTHER" id="PTHR34315">
    <property type="match status" value="1"/>
</dbReference>
<feature type="compositionally biased region" description="Basic and acidic residues" evidence="1">
    <location>
        <begin position="11"/>
        <end position="24"/>
    </location>
</feature>
<evidence type="ECO:0000256" key="1">
    <source>
        <dbReference type="SAM" id="MobiDB-lite"/>
    </source>
</evidence>
<feature type="region of interest" description="Disordered" evidence="1">
    <location>
        <begin position="53"/>
        <end position="74"/>
    </location>
</feature>
<dbReference type="InterPro" id="IPR000627">
    <property type="entry name" value="Intradiol_dOase_C"/>
</dbReference>
<dbReference type="EMBL" id="QLNP01000063">
    <property type="protein sequence ID" value="RAM38164.1"/>
    <property type="molecule type" value="Genomic_DNA"/>
</dbReference>
<evidence type="ECO:0000313" key="4">
    <source>
        <dbReference type="Proteomes" id="UP000249166"/>
    </source>
</evidence>
<accession>A0A328HJ06</accession>
<dbReference type="GO" id="GO:0008199">
    <property type="term" value="F:ferric iron binding"/>
    <property type="evidence" value="ECO:0007669"/>
    <property type="project" value="InterPro"/>
</dbReference>